<dbReference type="PANTHER" id="PTHR47718:SF15">
    <property type="entry name" value="PROTEIN FAR1-RELATED SEQUENCE 5-LIKE"/>
    <property type="match status" value="1"/>
</dbReference>
<dbReference type="InterPro" id="IPR004330">
    <property type="entry name" value="FAR1_DNA_bnd_dom"/>
</dbReference>
<name>A0AAW1XPC6_RUBAR</name>
<keyword evidence="7" id="KW-1185">Reference proteome</keyword>
<keyword evidence="3" id="KW-0862">Zinc</keyword>
<evidence type="ECO:0000256" key="4">
    <source>
        <dbReference type="PROSITE-ProRule" id="PRU00325"/>
    </source>
</evidence>
<protein>
    <recommendedName>
        <fullName evidence="5">SWIM-type domain-containing protein</fullName>
    </recommendedName>
</protein>
<feature type="domain" description="SWIM-type" evidence="5">
    <location>
        <begin position="504"/>
        <end position="542"/>
    </location>
</feature>
<comment type="caution">
    <text evidence="6">The sequence shown here is derived from an EMBL/GenBank/DDBJ whole genome shotgun (WGS) entry which is preliminary data.</text>
</comment>
<proteinExistence type="predicted"/>
<accession>A0AAW1XPC6</accession>
<dbReference type="Pfam" id="PF03101">
    <property type="entry name" value="FAR1"/>
    <property type="match status" value="1"/>
</dbReference>
<dbReference type="PANTHER" id="PTHR47718">
    <property type="entry name" value="OS01G0519700 PROTEIN"/>
    <property type="match status" value="1"/>
</dbReference>
<dbReference type="EMBL" id="JBEDUW010000003">
    <property type="protein sequence ID" value="KAK9938156.1"/>
    <property type="molecule type" value="Genomic_DNA"/>
</dbReference>
<evidence type="ECO:0000256" key="1">
    <source>
        <dbReference type="ARBA" id="ARBA00022723"/>
    </source>
</evidence>
<keyword evidence="1" id="KW-0479">Metal-binding</keyword>
<organism evidence="6 7">
    <name type="scientific">Rubus argutus</name>
    <name type="common">Southern blackberry</name>
    <dbReference type="NCBI Taxonomy" id="59490"/>
    <lineage>
        <taxon>Eukaryota</taxon>
        <taxon>Viridiplantae</taxon>
        <taxon>Streptophyta</taxon>
        <taxon>Embryophyta</taxon>
        <taxon>Tracheophyta</taxon>
        <taxon>Spermatophyta</taxon>
        <taxon>Magnoliopsida</taxon>
        <taxon>eudicotyledons</taxon>
        <taxon>Gunneridae</taxon>
        <taxon>Pentapetalae</taxon>
        <taxon>rosids</taxon>
        <taxon>fabids</taxon>
        <taxon>Rosales</taxon>
        <taxon>Rosaceae</taxon>
        <taxon>Rosoideae</taxon>
        <taxon>Rosoideae incertae sedis</taxon>
        <taxon>Rubus</taxon>
    </lineage>
</organism>
<dbReference type="InterPro" id="IPR018289">
    <property type="entry name" value="MULE_transposase_dom"/>
</dbReference>
<dbReference type="Pfam" id="PF10551">
    <property type="entry name" value="MULE"/>
    <property type="match status" value="1"/>
</dbReference>
<evidence type="ECO:0000256" key="3">
    <source>
        <dbReference type="ARBA" id="ARBA00022833"/>
    </source>
</evidence>
<dbReference type="PROSITE" id="PS50966">
    <property type="entry name" value="ZF_SWIM"/>
    <property type="match status" value="1"/>
</dbReference>
<evidence type="ECO:0000313" key="7">
    <source>
        <dbReference type="Proteomes" id="UP001457282"/>
    </source>
</evidence>
<dbReference type="InterPro" id="IPR006564">
    <property type="entry name" value="Znf_PMZ"/>
</dbReference>
<evidence type="ECO:0000256" key="2">
    <source>
        <dbReference type="ARBA" id="ARBA00022771"/>
    </source>
</evidence>
<dbReference type="AlphaFoldDB" id="A0AAW1XPC6"/>
<dbReference type="SMART" id="SM00575">
    <property type="entry name" value="ZnF_PMZ"/>
    <property type="match status" value="1"/>
</dbReference>
<gene>
    <name evidence="6" type="ORF">M0R45_014911</name>
</gene>
<dbReference type="Proteomes" id="UP001457282">
    <property type="component" value="Unassembled WGS sequence"/>
</dbReference>
<evidence type="ECO:0000313" key="6">
    <source>
        <dbReference type="EMBL" id="KAK9938156.1"/>
    </source>
</evidence>
<dbReference type="InterPro" id="IPR007527">
    <property type="entry name" value="Znf_SWIM"/>
</dbReference>
<keyword evidence="2 4" id="KW-0863">Zinc-finger</keyword>
<sequence length="591" mass="69768">MENFPMNGSVENQNKNYGGINASLQQYNGKPFTKLCTDDLVGKWFETLEAANKFYYDYAHAIGFSVRKDVLRRGKDIEVSIRQWCCSCQGFRPDDDANRPKRVRTARKETRTGCKAVFLVNYCTKNKRYVVRNFITDHNHELVPSADSHFLRSRRNWIKDLYNKIDGERREIMLEGDTEAALAYLNGKREGDSQFYCKFSVDEENRLCNLFWRDSRSLIDYESYRDVLLFDNTYKTNCYHKPLVLFVGSSNHLTSIVFGCALLLDETIETYTWVLQTFISSMNDKKLIVVLTDSDESMQRAIETVLPGCPHRLCSWHIGKSVRANVKDDKLRAKFYKLMWDSTNPDEFERLWTNMIEEFAPKNSRWFAMMYEKREKWAEAYCRGKFFARMRSTQRCEGMNKYVKDYLKSGVKLVELVPAIVRAQRRLRFKYSEIDYNCRFSKHVLRTQLRKLEEDASKIYTDNVFFEVRKEIERVCGLITETAVQFHGYRTYVMWRHTNAEKKFNVVYFEGESEAQCVCCCQKMEYEGIPCSHIFNVLKHDNMSKIPTSLIMKRWTIPEKASPRRCNPRRFNNVTEDGESKARFGYMSDRL</sequence>
<reference evidence="6 7" key="1">
    <citation type="journal article" date="2023" name="G3 (Bethesda)">
        <title>A chromosome-length genome assembly and annotation of blackberry (Rubus argutus, cv. 'Hillquist').</title>
        <authorList>
            <person name="Bruna T."/>
            <person name="Aryal R."/>
            <person name="Dudchenko O."/>
            <person name="Sargent D.J."/>
            <person name="Mead D."/>
            <person name="Buti M."/>
            <person name="Cavallini A."/>
            <person name="Hytonen T."/>
            <person name="Andres J."/>
            <person name="Pham M."/>
            <person name="Weisz D."/>
            <person name="Mascagni F."/>
            <person name="Usai G."/>
            <person name="Natali L."/>
            <person name="Bassil N."/>
            <person name="Fernandez G.E."/>
            <person name="Lomsadze A."/>
            <person name="Armour M."/>
            <person name="Olukolu B."/>
            <person name="Poorten T."/>
            <person name="Britton C."/>
            <person name="Davik J."/>
            <person name="Ashrafi H."/>
            <person name="Aiden E.L."/>
            <person name="Borodovsky M."/>
            <person name="Worthington M."/>
        </authorList>
    </citation>
    <scope>NUCLEOTIDE SEQUENCE [LARGE SCALE GENOMIC DNA]</scope>
    <source>
        <strain evidence="6">PI 553951</strain>
    </source>
</reference>
<dbReference type="GO" id="GO:0008270">
    <property type="term" value="F:zinc ion binding"/>
    <property type="evidence" value="ECO:0007669"/>
    <property type="project" value="UniProtKB-KW"/>
</dbReference>
<evidence type="ECO:0000259" key="5">
    <source>
        <dbReference type="PROSITE" id="PS50966"/>
    </source>
</evidence>